<dbReference type="SUPFAM" id="SSF52047">
    <property type="entry name" value="RNI-like"/>
    <property type="match status" value="1"/>
</dbReference>
<dbReference type="InterPro" id="IPR001611">
    <property type="entry name" value="Leu-rich_rpt"/>
</dbReference>
<evidence type="ECO:0000256" key="18">
    <source>
        <dbReference type="ARBA" id="ARBA00023170"/>
    </source>
</evidence>
<sequence length="938" mass="103103">MASSISKRVCSTLFTFLLFAQLVCPSNAVSSSASTMEAIALLKWKSTLQNETQTSHLSSWTSLPNNRSNSYTDLNLSTNPCTWFGISCNPAGSVIRMDLTNSSLKGTLHGFIFSSFPNLAYLELSLNDLFETIPSKISYLSKLIYLDLSGNQFSEKIPLEIGLLTNPQIIYLCGNQLNGSIPKEIGHLKSLTVLDVCINFLDGSIPTSLADLRNLIYLSLFHNKLSGSIPEEIGQMKSLIVLYLHENQLEGSIPTSLGGLENLTILYLYKTHLSGSIPQEIGKLKYLKALDLSENQLHGSIPASLGNMTNLVYLALFENQLSGSIPREIGNLKNIKDIDLSENQLFGSVPASFANLRISRKPTFLERNKAPEEIGQMKSLNLHENQLEGSIPTSLGGLENLTILYLYKTHLSGSIPQEIGKLKYLKALDLSENQLHGSIPASLGNMTNLVYLALFENQLSGSIPREIGNLKNIKDIDLSENQLFGSVPASFANLSNLISLSLRENRLSGLIPQGIGDSMNLKSLELGSNLFSGFLPQNICHGGSLQNFSADNNHFTGRVPQSLKNCTSLGRLFLDGNQLIGDISKDFGVYPNLRIINLGDNNFHGKISSNWGWCPKLGTLRISGNNIIGSIPPEIENSTQLHNDPGLAPSGQHEGGLLSVSTFDGRKLYEEIIRATDGFDDMYCTGRGGHGTVYKANLPTGEIVAVKKPHQLRDDHEERFQQDQFLNEIKTLTEIRHRNIVKLHGFCSHARHSFLVYAYLERGSLASFLENEDAAKVLSWCKRLNIVKGVAHALSYLHHDCSPPIVHRDIKSSNILLDSQYEAYVSDFGTAQFLKLDSSNWTSLAGTYGFVAPELVQGKHSNDFITSLSSPTSANSSIIELKDVMDQRLPSPACQVKDKLVTVLKLAADCLNLCPQSRPTMHMISQVLSSAPQIARHS</sequence>
<evidence type="ECO:0000256" key="8">
    <source>
        <dbReference type="ARBA" id="ARBA00022614"/>
    </source>
</evidence>
<dbReference type="Pfam" id="PF13855">
    <property type="entry name" value="LRR_8"/>
    <property type="match status" value="1"/>
</dbReference>
<dbReference type="InterPro" id="IPR051420">
    <property type="entry name" value="Ser_Thr_Kinases_DiverseReg"/>
</dbReference>
<keyword evidence="16" id="KW-1133">Transmembrane helix</keyword>
<keyword evidence="6" id="KW-0723">Serine/threonine-protein kinase</keyword>
<dbReference type="SUPFAM" id="SSF56112">
    <property type="entry name" value="Protein kinase-like (PK-like)"/>
    <property type="match status" value="1"/>
</dbReference>
<dbReference type="Pfam" id="PF08263">
    <property type="entry name" value="LRRNT_2"/>
    <property type="match status" value="1"/>
</dbReference>
<comment type="catalytic activity">
    <reaction evidence="22">
        <text>L-seryl-[protein] + ATP = O-phospho-L-seryl-[protein] + ADP + H(+)</text>
        <dbReference type="Rhea" id="RHEA:17989"/>
        <dbReference type="Rhea" id="RHEA-COMP:9863"/>
        <dbReference type="Rhea" id="RHEA-COMP:11604"/>
        <dbReference type="ChEBI" id="CHEBI:15378"/>
        <dbReference type="ChEBI" id="CHEBI:29999"/>
        <dbReference type="ChEBI" id="CHEBI:30616"/>
        <dbReference type="ChEBI" id="CHEBI:83421"/>
        <dbReference type="ChEBI" id="CHEBI:456216"/>
        <dbReference type="EC" id="2.7.11.1"/>
    </reaction>
</comment>
<dbReference type="Proteomes" id="UP000516437">
    <property type="component" value="Chromosome 2"/>
</dbReference>
<keyword evidence="11 23" id="KW-0732">Signal</keyword>
<reference evidence="25 26" key="1">
    <citation type="journal article" date="2019" name="Plant Biotechnol. J.">
        <title>The red bayberry genome and genetic basis of sex determination.</title>
        <authorList>
            <person name="Jia H.M."/>
            <person name="Jia H.J."/>
            <person name="Cai Q.L."/>
            <person name="Wang Y."/>
            <person name="Zhao H.B."/>
            <person name="Yang W.F."/>
            <person name="Wang G.Y."/>
            <person name="Li Y.H."/>
            <person name="Zhan D.L."/>
            <person name="Shen Y.T."/>
            <person name="Niu Q.F."/>
            <person name="Chang L."/>
            <person name="Qiu J."/>
            <person name="Zhao L."/>
            <person name="Xie H.B."/>
            <person name="Fu W.Y."/>
            <person name="Jin J."/>
            <person name="Li X.W."/>
            <person name="Jiao Y."/>
            <person name="Zhou C.C."/>
            <person name="Tu T."/>
            <person name="Chai C.Y."/>
            <person name="Gao J.L."/>
            <person name="Fan L.J."/>
            <person name="van de Weg E."/>
            <person name="Wang J.Y."/>
            <person name="Gao Z.S."/>
        </authorList>
    </citation>
    <scope>NUCLEOTIDE SEQUENCE [LARGE SCALE GENOMIC DNA]</scope>
    <source>
        <tissue evidence="25">Leaves</tissue>
    </source>
</reference>
<evidence type="ECO:0000256" key="23">
    <source>
        <dbReference type="SAM" id="SignalP"/>
    </source>
</evidence>
<dbReference type="FunFam" id="3.80.10.10:FF:000400">
    <property type="entry name" value="Nuclear pore complex protein NUP107"/>
    <property type="match status" value="1"/>
</dbReference>
<keyword evidence="12" id="KW-0677">Repeat</keyword>
<gene>
    <name evidence="25" type="ORF">CJ030_MR2G024885</name>
</gene>
<evidence type="ECO:0000313" key="26">
    <source>
        <dbReference type="Proteomes" id="UP000516437"/>
    </source>
</evidence>
<comment type="similarity">
    <text evidence="3">Belongs to the protein kinase superfamily. Ser/Thr protein kinase family.</text>
</comment>
<accession>A0A6A1WB96</accession>
<dbReference type="Gene3D" id="1.10.510.10">
    <property type="entry name" value="Transferase(Phosphotransferase) domain 1"/>
    <property type="match status" value="1"/>
</dbReference>
<comment type="subcellular location">
    <subcellularLocation>
        <location evidence="2">Membrane</location>
        <topology evidence="2">Single-pass type I membrane protein</topology>
    </subcellularLocation>
    <subcellularLocation>
        <location evidence="1">Secreted</location>
        <location evidence="1">Cell wall</location>
    </subcellularLocation>
</comment>
<keyword evidence="10" id="KW-0812">Transmembrane</keyword>
<evidence type="ECO:0000313" key="25">
    <source>
        <dbReference type="EMBL" id="KAB1222515.1"/>
    </source>
</evidence>
<evidence type="ECO:0000256" key="21">
    <source>
        <dbReference type="ARBA" id="ARBA00047899"/>
    </source>
</evidence>
<organism evidence="25 26">
    <name type="scientific">Morella rubra</name>
    <name type="common">Chinese bayberry</name>
    <dbReference type="NCBI Taxonomy" id="262757"/>
    <lineage>
        <taxon>Eukaryota</taxon>
        <taxon>Viridiplantae</taxon>
        <taxon>Streptophyta</taxon>
        <taxon>Embryophyta</taxon>
        <taxon>Tracheophyta</taxon>
        <taxon>Spermatophyta</taxon>
        <taxon>Magnoliopsida</taxon>
        <taxon>eudicotyledons</taxon>
        <taxon>Gunneridae</taxon>
        <taxon>Pentapetalae</taxon>
        <taxon>rosids</taxon>
        <taxon>fabids</taxon>
        <taxon>Fagales</taxon>
        <taxon>Myricaceae</taxon>
        <taxon>Morella</taxon>
    </lineage>
</organism>
<dbReference type="GO" id="GO:0016020">
    <property type="term" value="C:membrane"/>
    <property type="evidence" value="ECO:0007669"/>
    <property type="project" value="UniProtKB-SubCell"/>
</dbReference>
<evidence type="ECO:0000256" key="5">
    <source>
        <dbReference type="ARBA" id="ARBA00022512"/>
    </source>
</evidence>
<name>A0A6A1WB96_9ROSI</name>
<dbReference type="InterPro" id="IPR003591">
    <property type="entry name" value="Leu-rich_rpt_typical-subtyp"/>
</dbReference>
<evidence type="ECO:0000256" key="22">
    <source>
        <dbReference type="ARBA" id="ARBA00048679"/>
    </source>
</evidence>
<evidence type="ECO:0000256" key="10">
    <source>
        <dbReference type="ARBA" id="ARBA00022692"/>
    </source>
</evidence>
<comment type="similarity">
    <text evidence="20">Belongs to the polygalacturonase-inhibiting protein family.</text>
</comment>
<keyword evidence="5" id="KW-0964">Secreted</keyword>
<dbReference type="InterPro" id="IPR032675">
    <property type="entry name" value="LRR_dom_sf"/>
</dbReference>
<evidence type="ECO:0000256" key="4">
    <source>
        <dbReference type="ARBA" id="ARBA00012513"/>
    </source>
</evidence>
<dbReference type="OrthoDB" id="676979at2759"/>
<evidence type="ECO:0000256" key="6">
    <source>
        <dbReference type="ARBA" id="ARBA00022527"/>
    </source>
</evidence>
<dbReference type="EC" id="2.7.11.1" evidence="4"/>
<dbReference type="FunFam" id="1.10.510.10:FF:001023">
    <property type="entry name" value="Os07g0541700 protein"/>
    <property type="match status" value="1"/>
</dbReference>
<dbReference type="PANTHER" id="PTHR48005">
    <property type="entry name" value="LEUCINE RICH REPEAT KINASE 2"/>
    <property type="match status" value="1"/>
</dbReference>
<dbReference type="PROSITE" id="PS00108">
    <property type="entry name" value="PROTEIN_KINASE_ST"/>
    <property type="match status" value="1"/>
</dbReference>
<dbReference type="Gene3D" id="3.30.200.20">
    <property type="entry name" value="Phosphorylase Kinase, domain 1"/>
    <property type="match status" value="1"/>
</dbReference>
<dbReference type="Pfam" id="PF00069">
    <property type="entry name" value="Pkinase"/>
    <property type="match status" value="1"/>
</dbReference>
<dbReference type="AlphaFoldDB" id="A0A6A1WB96"/>
<dbReference type="PANTHER" id="PTHR48005:SF70">
    <property type="entry name" value="MDIS1-INTERACTING RECEPTOR LIKE KINASE 2-LIKE"/>
    <property type="match status" value="1"/>
</dbReference>
<dbReference type="SUPFAM" id="SSF52058">
    <property type="entry name" value="L domain-like"/>
    <property type="match status" value="1"/>
</dbReference>
<dbReference type="Gene3D" id="3.80.10.10">
    <property type="entry name" value="Ribonuclease Inhibitor"/>
    <property type="match status" value="5"/>
</dbReference>
<dbReference type="SMART" id="SM00369">
    <property type="entry name" value="LRR_TYP"/>
    <property type="match status" value="9"/>
</dbReference>
<evidence type="ECO:0000256" key="19">
    <source>
        <dbReference type="ARBA" id="ARBA00023180"/>
    </source>
</evidence>
<evidence type="ECO:0000256" key="7">
    <source>
        <dbReference type="ARBA" id="ARBA00022553"/>
    </source>
</evidence>
<evidence type="ECO:0000256" key="16">
    <source>
        <dbReference type="ARBA" id="ARBA00022989"/>
    </source>
</evidence>
<dbReference type="Pfam" id="PF00560">
    <property type="entry name" value="LRR_1"/>
    <property type="match status" value="13"/>
</dbReference>
<proteinExistence type="inferred from homology"/>
<dbReference type="SMART" id="SM00220">
    <property type="entry name" value="S_TKc"/>
    <property type="match status" value="1"/>
</dbReference>
<comment type="catalytic activity">
    <reaction evidence="21">
        <text>L-threonyl-[protein] + ATP = O-phospho-L-threonyl-[protein] + ADP + H(+)</text>
        <dbReference type="Rhea" id="RHEA:46608"/>
        <dbReference type="Rhea" id="RHEA-COMP:11060"/>
        <dbReference type="Rhea" id="RHEA-COMP:11605"/>
        <dbReference type="ChEBI" id="CHEBI:15378"/>
        <dbReference type="ChEBI" id="CHEBI:30013"/>
        <dbReference type="ChEBI" id="CHEBI:30616"/>
        <dbReference type="ChEBI" id="CHEBI:61977"/>
        <dbReference type="ChEBI" id="CHEBI:456216"/>
        <dbReference type="EC" id="2.7.11.1"/>
    </reaction>
</comment>
<dbReference type="InterPro" id="IPR013210">
    <property type="entry name" value="LRR_N_plant-typ"/>
</dbReference>
<evidence type="ECO:0000256" key="2">
    <source>
        <dbReference type="ARBA" id="ARBA00004479"/>
    </source>
</evidence>
<evidence type="ECO:0000256" key="15">
    <source>
        <dbReference type="ARBA" id="ARBA00022840"/>
    </source>
</evidence>
<comment type="caution">
    <text evidence="25">The sequence shown here is derived from an EMBL/GenBank/DDBJ whole genome shotgun (WGS) entry which is preliminary data.</text>
</comment>
<dbReference type="InterPro" id="IPR011009">
    <property type="entry name" value="Kinase-like_dom_sf"/>
</dbReference>
<feature type="signal peptide" evidence="23">
    <location>
        <begin position="1"/>
        <end position="28"/>
    </location>
</feature>
<dbReference type="PRINTS" id="PR00019">
    <property type="entry name" value="LEURICHRPT"/>
</dbReference>
<keyword evidence="13" id="KW-0547">Nucleotide-binding</keyword>
<dbReference type="GO" id="GO:0005524">
    <property type="term" value="F:ATP binding"/>
    <property type="evidence" value="ECO:0007669"/>
    <property type="project" value="UniProtKB-KW"/>
</dbReference>
<keyword evidence="15" id="KW-0067">ATP-binding</keyword>
<evidence type="ECO:0000256" key="20">
    <source>
        <dbReference type="ARBA" id="ARBA00038043"/>
    </source>
</evidence>
<dbReference type="GO" id="GO:0004674">
    <property type="term" value="F:protein serine/threonine kinase activity"/>
    <property type="evidence" value="ECO:0007669"/>
    <property type="project" value="UniProtKB-KW"/>
</dbReference>
<keyword evidence="26" id="KW-1185">Reference proteome</keyword>
<dbReference type="FunFam" id="3.80.10.10:FF:000784">
    <property type="entry name" value="leucine-rich repeat receptor protein kinase EMS1"/>
    <property type="match status" value="1"/>
</dbReference>
<evidence type="ECO:0000256" key="3">
    <source>
        <dbReference type="ARBA" id="ARBA00008684"/>
    </source>
</evidence>
<evidence type="ECO:0000256" key="9">
    <source>
        <dbReference type="ARBA" id="ARBA00022679"/>
    </source>
</evidence>
<evidence type="ECO:0000259" key="24">
    <source>
        <dbReference type="PROSITE" id="PS50011"/>
    </source>
</evidence>
<keyword evidence="17" id="KW-0472">Membrane</keyword>
<keyword evidence="18" id="KW-0675">Receptor</keyword>
<dbReference type="InterPro" id="IPR008271">
    <property type="entry name" value="Ser/Thr_kinase_AS"/>
</dbReference>
<keyword evidence="7" id="KW-0597">Phosphoprotein</keyword>
<keyword evidence="5" id="KW-0134">Cell wall</keyword>
<dbReference type="EMBL" id="RXIC02000020">
    <property type="protein sequence ID" value="KAB1222515.1"/>
    <property type="molecule type" value="Genomic_DNA"/>
</dbReference>
<evidence type="ECO:0000256" key="12">
    <source>
        <dbReference type="ARBA" id="ARBA00022737"/>
    </source>
</evidence>
<keyword evidence="8" id="KW-0433">Leucine-rich repeat</keyword>
<dbReference type="InterPro" id="IPR000719">
    <property type="entry name" value="Prot_kinase_dom"/>
</dbReference>
<evidence type="ECO:0000256" key="17">
    <source>
        <dbReference type="ARBA" id="ARBA00023136"/>
    </source>
</evidence>
<evidence type="ECO:0000256" key="11">
    <source>
        <dbReference type="ARBA" id="ARBA00022729"/>
    </source>
</evidence>
<keyword evidence="14" id="KW-0418">Kinase</keyword>
<keyword evidence="9" id="KW-0808">Transferase</keyword>
<dbReference type="FunFam" id="3.80.10.10:FF:000317">
    <property type="entry name" value="Inactive leucine-rich repeat receptor-like protein kinase"/>
    <property type="match status" value="1"/>
</dbReference>
<protein>
    <recommendedName>
        <fullName evidence="4">non-specific serine/threonine protein kinase</fullName>
        <ecNumber evidence="4">2.7.11.1</ecNumber>
    </recommendedName>
</protein>
<evidence type="ECO:0000256" key="13">
    <source>
        <dbReference type="ARBA" id="ARBA00022741"/>
    </source>
</evidence>
<dbReference type="FunFam" id="3.30.200.20:FF:000309">
    <property type="entry name" value="Leucine-rich repeat receptor protein kinase MSP1"/>
    <property type="match status" value="1"/>
</dbReference>
<feature type="chain" id="PRO_5025507613" description="non-specific serine/threonine protein kinase" evidence="23">
    <location>
        <begin position="29"/>
        <end position="938"/>
    </location>
</feature>
<dbReference type="PROSITE" id="PS50011">
    <property type="entry name" value="PROTEIN_KINASE_DOM"/>
    <property type="match status" value="1"/>
</dbReference>
<feature type="domain" description="Protein kinase" evidence="24">
    <location>
        <begin position="679"/>
        <end position="938"/>
    </location>
</feature>
<evidence type="ECO:0000256" key="14">
    <source>
        <dbReference type="ARBA" id="ARBA00022777"/>
    </source>
</evidence>
<evidence type="ECO:0000256" key="1">
    <source>
        <dbReference type="ARBA" id="ARBA00004191"/>
    </source>
</evidence>
<keyword evidence="19" id="KW-0325">Glycoprotein</keyword>